<evidence type="ECO:0000313" key="2">
    <source>
        <dbReference type="Proteomes" id="UP001152531"/>
    </source>
</evidence>
<name>A0ACA9YGA9_9ASCO</name>
<proteinExistence type="predicted"/>
<protein>
    <submittedName>
        <fullName evidence="1">N-alpha-acetyltransferase 38, NatC auxiliary subunit</fullName>
    </submittedName>
</protein>
<evidence type="ECO:0000313" key="1">
    <source>
        <dbReference type="EMBL" id="CAH6723832.1"/>
    </source>
</evidence>
<sequence length="76" mass="8659">MTLSPDKFIGSQLKIQLKDKRDLYGVLTVIDPFGNLLVSNVKESRDEDVREIGLVSVPKDAIDKIFIDSRYYNSLK</sequence>
<dbReference type="Proteomes" id="UP001152531">
    <property type="component" value="Unassembled WGS sequence"/>
</dbReference>
<keyword evidence="2" id="KW-1185">Reference proteome</keyword>
<reference evidence="1" key="1">
    <citation type="submission" date="2022-06" db="EMBL/GenBank/DDBJ databases">
        <authorList>
            <person name="Legras J.-L."/>
            <person name="Devillers H."/>
            <person name="Grondin C."/>
        </authorList>
    </citation>
    <scope>NUCLEOTIDE SEQUENCE</scope>
    <source>
        <strain evidence="1">CLIB 1444</strain>
    </source>
</reference>
<gene>
    <name evidence="1" type="ORF">CLIB1444_21S00386</name>
</gene>
<dbReference type="EMBL" id="CALSDN010000021">
    <property type="protein sequence ID" value="CAH6723832.1"/>
    <property type="molecule type" value="Genomic_DNA"/>
</dbReference>
<organism evidence="1 2">
    <name type="scientific">[Candida] jaroonii</name>
    <dbReference type="NCBI Taxonomy" id="467808"/>
    <lineage>
        <taxon>Eukaryota</taxon>
        <taxon>Fungi</taxon>
        <taxon>Dikarya</taxon>
        <taxon>Ascomycota</taxon>
        <taxon>Saccharomycotina</taxon>
        <taxon>Pichiomycetes</taxon>
        <taxon>Debaryomycetaceae</taxon>
        <taxon>Yamadazyma</taxon>
    </lineage>
</organism>
<accession>A0ACA9YGA9</accession>
<comment type="caution">
    <text evidence="1">The sequence shown here is derived from an EMBL/GenBank/DDBJ whole genome shotgun (WGS) entry which is preliminary data.</text>
</comment>